<dbReference type="InterPro" id="IPR013783">
    <property type="entry name" value="Ig-like_fold"/>
</dbReference>
<proteinExistence type="predicted"/>
<protein>
    <submittedName>
        <fullName evidence="3">S-layer family protein</fullName>
    </submittedName>
</protein>
<evidence type="ECO:0000256" key="1">
    <source>
        <dbReference type="SAM" id="SignalP"/>
    </source>
</evidence>
<organism evidence="3 4">
    <name type="scientific">Sedimentibacter saalensis</name>
    <dbReference type="NCBI Taxonomy" id="130788"/>
    <lineage>
        <taxon>Bacteria</taxon>
        <taxon>Bacillati</taxon>
        <taxon>Bacillota</taxon>
        <taxon>Tissierellia</taxon>
        <taxon>Sedimentibacter</taxon>
    </lineage>
</organism>
<dbReference type="PROSITE" id="PS51272">
    <property type="entry name" value="SLH"/>
    <property type="match status" value="3"/>
</dbReference>
<sequence>MNKTNKIISVILCISIIFSICYSPVAYAGTSEWNDPVVQINNGVIRVTADKQSGRFIAETLSGIPNKSSDDNQDLLYGNRFQSPETSYTTVRIDGEDFIFGNSYDFMGLNGHYTTAPYVETDTNSIVSEWAVKGVTIKQRLTLMTNPKLPSIGNVYVSYEIINKSSNSKNVGLRMLLDTKIGLVDCPALTIPGQGFIYKESEFRGDEIPTIWYAYNQYISPEIIAVGAVSGEGLSKPDKLQFAAWGDVSQTKWDYTIDRNKSIIQVLVDNLPYDGPNGIYPENSTVDYAVKDSCAVMYWNPEEVKQGESLTIDTAYGVGDASSAGDAASYRISLQGTDKLNMKQDKSGYTTEFVSAEFNIDNNFDNSTNISSAQIELELPDELTLVEGEQKTVISSLTKGSYHRSIWKIRPKVQENYTVSAYSVIFRAEGKVTQRITKILIMEGSVGGLPNIAFLDYAPKTPFYVYDKSRTVSVNGSGFDVFGSAINQIMEAKLIKGSQSFNIDPKTLISSSDNVFSLSIPDGIPLGTYDLFVSVADATGNNKDMKTFKSAVVISEDIQYSHNLVNSIQFPIVMKEDGINTPEEYITIHGIFIDNKDGTYTSLGAEYKNPVIINNTLNYSGGTLLVNTNPLQASLISNNGLLWCEIIDQNSKAVTQTIIAKSGFRFEADGEMGDEDTKVRMVYDLEKPGVNSTTDVSYKNMPITIHKVILTQTGIDINGSMGILNPLTYLTNSVVPNEDVDKLIGELGGIGYFQAELGNISLDQDGMNIDGRFSFVMPFALSLVSGTDAVLEINTKEEHIVVELGVSIGNMLPVSAGAKSRVGFRRGRIDEFYIKESFPEAIPVAPPIPFGIAGVSGGLNNLSFKGALPLTMVLGLSLSDTTGLDFQSYNLLSVDGEAEVSAFHYQSNASAAVYMMDIAEVNQRYVWWTLDPNIEKRGIRIEGTILYYVFEGKVYVSYFEGEGFIGKANLNVVVPKLVPVIGGLVLVGVGAEITEYSIAGSAYVLNLDIGIRYYFYTNKVEFLEMKEELESSRNGIEIEYGDGFIAEYGYNFIPVDTTQYADENLNYITELNLTNNSNVMLVLKMTEEQFNKLDEDSIKIIRPGTGGILKVKYINNTDLIDAEGKIVNIEAEQNEIIGVKQIIDNSADGMANEYMVTVPMASPEDGQWTIITNGSMEVLPYSSMQNPEIVSLTSEYNSDGTITSKWVLDKEPDKFRLYIVNSDNVSEDELHNPASLWGKGNLLYGQTVTTKDYTVPSTNEKMQLENEIIYTTPTKDGEVGTYTTEKLNLPTGTYFIYAKADKENTVAAYEVCQISIANPATPDSPKNFLVEDIGNNSIKLSWDADYSVSRYFIYRKNSSDEKYDTGSPFAVYEVDKSGEMLDRFEIVIPGDEVDKGNPTSKSYYFDIRAVGKKPQLLTSLNAISINNDETIGLPASGFVKMSVPEEITVYSELRSADDKIYQKPFVEKDNDGIEHLYYMYVTKSKNTLINCSSEHPVKYKITQNGTGLPSSHSGYVTDFSEKLTLSDGINYFIITYENEGGDTLVEEYVAELDNKAPSLVVLEPVEGKVAVNGKINVSGVTEPFAVVSVNNLNYESDYNGNFTAEINLGTSFISEITIEVRDTAGNVASKKISVLNDMAKISDITLIPEYKITTTGMSQQLSTYVSENDVLGEKLPSNLVKYSITQGSDLAAVNADGILTAKYAGTIIIKAEVFVTDNASLSDSIAVEISGDKKPGPSRYYPPVYSKEELTWLAGSSMSTSGGIIKTVDGVELNVPKGAVPYFQENVDIYVYNDIPGILSKMKIPSGASAASSPYYISLLTDFKVPAQLTLPVNGFDKAYIYYFDENIKALIYKGGEMSSDKTRVTAHITKPGTYIALNYPSQTIFADVAADFWGYDYIYGLNYLDIINGYEAGGKTIFKTDSYIKRSEFIKLLIMAYNINFGDAEGIELKFADNENIPPWAVPYVKAAVMKGLVNGKNIDGKNYFAADDFITREEIAAMIGRSLEEVKAGSKPFNDSSFISSWSREEIMKLVELGIITGYEDNTFRPKNNATRAETAVLIYKYLMLFK</sequence>
<keyword evidence="4" id="KW-1185">Reference proteome</keyword>
<dbReference type="Proteomes" id="UP000315343">
    <property type="component" value="Unassembled WGS sequence"/>
</dbReference>
<dbReference type="InterPro" id="IPR001119">
    <property type="entry name" value="SLH_dom"/>
</dbReference>
<keyword evidence="1" id="KW-0732">Signal</keyword>
<feature type="chain" id="PRO_5039209922" evidence="1">
    <location>
        <begin position="29"/>
        <end position="2069"/>
    </location>
</feature>
<evidence type="ECO:0000313" key="4">
    <source>
        <dbReference type="Proteomes" id="UP000315343"/>
    </source>
</evidence>
<name>A0A562JGM7_9FIRM</name>
<evidence type="ECO:0000259" key="2">
    <source>
        <dbReference type="PROSITE" id="PS51272"/>
    </source>
</evidence>
<gene>
    <name evidence="3" type="ORF">LY60_00674</name>
</gene>
<dbReference type="OrthoDB" id="9808890at2"/>
<comment type="caution">
    <text evidence="3">The sequence shown here is derived from an EMBL/GenBank/DDBJ whole genome shotgun (WGS) entry which is preliminary data.</text>
</comment>
<dbReference type="PANTHER" id="PTHR43308">
    <property type="entry name" value="OUTER MEMBRANE PROTEIN ALPHA-RELATED"/>
    <property type="match status" value="1"/>
</dbReference>
<dbReference type="EMBL" id="VLKH01000002">
    <property type="protein sequence ID" value="TWH82376.1"/>
    <property type="molecule type" value="Genomic_DNA"/>
</dbReference>
<feature type="domain" description="SLH" evidence="2">
    <location>
        <begin position="1882"/>
        <end position="1948"/>
    </location>
</feature>
<feature type="domain" description="SLH" evidence="2">
    <location>
        <begin position="1949"/>
        <end position="2011"/>
    </location>
</feature>
<dbReference type="RefSeq" id="WP_145079950.1">
    <property type="nucleotide sequence ID" value="NZ_VLKH01000002.1"/>
</dbReference>
<evidence type="ECO:0000313" key="3">
    <source>
        <dbReference type="EMBL" id="TWH82376.1"/>
    </source>
</evidence>
<feature type="signal peptide" evidence="1">
    <location>
        <begin position="1"/>
        <end position="28"/>
    </location>
</feature>
<dbReference type="Pfam" id="PF00395">
    <property type="entry name" value="SLH"/>
    <property type="match status" value="2"/>
</dbReference>
<reference evidence="3 4" key="1">
    <citation type="submission" date="2019-07" db="EMBL/GenBank/DDBJ databases">
        <title>Genomic Encyclopedia of Type Strains, Phase I: the one thousand microbial genomes (KMG-I) project.</title>
        <authorList>
            <person name="Kyrpides N."/>
        </authorList>
    </citation>
    <scope>NUCLEOTIDE SEQUENCE [LARGE SCALE GENOMIC DNA]</scope>
    <source>
        <strain evidence="3 4">DSM 13558</strain>
    </source>
</reference>
<dbReference type="InterPro" id="IPR051465">
    <property type="entry name" value="Cell_Envelope_Struct_Comp"/>
</dbReference>
<dbReference type="Gene3D" id="2.60.40.10">
    <property type="entry name" value="Immunoglobulins"/>
    <property type="match status" value="2"/>
</dbReference>
<accession>A0A562JGM7</accession>
<feature type="domain" description="SLH" evidence="2">
    <location>
        <begin position="2012"/>
        <end position="2069"/>
    </location>
</feature>